<dbReference type="EMBL" id="JAVDYD010000001">
    <property type="protein sequence ID" value="MDR7337768.1"/>
    <property type="molecule type" value="Genomic_DNA"/>
</dbReference>
<dbReference type="InterPro" id="IPR010158">
    <property type="entry name" value="Amidase_Cbmase"/>
</dbReference>
<dbReference type="Proteomes" id="UP001183604">
    <property type="component" value="Unassembled WGS sequence"/>
</dbReference>
<keyword evidence="3" id="KW-0479">Metal-binding</keyword>
<comment type="caution">
    <text evidence="5">The sequence shown here is derived from an EMBL/GenBank/DDBJ whole genome shotgun (WGS) entry which is preliminary data.</text>
</comment>
<proteinExistence type="inferred from homology"/>
<feature type="binding site" evidence="3">
    <location>
        <position position="203"/>
    </location>
    <ligand>
        <name>Zn(2+)</name>
        <dbReference type="ChEBI" id="CHEBI:29105"/>
        <label>1</label>
    </ligand>
</feature>
<gene>
    <name evidence="6" type="ORF">J2S69_001487</name>
    <name evidence="5" type="ORF">O2L01_07275</name>
</gene>
<feature type="binding site" evidence="4">
    <location>
        <position position="299"/>
    </location>
    <ligand>
        <name>allantoate</name>
        <dbReference type="ChEBI" id="CHEBI:17536"/>
    </ligand>
</feature>
<dbReference type="GO" id="GO:0050538">
    <property type="term" value="F:N-carbamoyl-L-amino-acid hydrolase activity"/>
    <property type="evidence" value="ECO:0007669"/>
    <property type="project" value="UniProtKB-EC"/>
</dbReference>
<dbReference type="AlphaFoldDB" id="A0A9X3SUD2"/>
<organism evidence="5 7">
    <name type="scientific">Glycomyces lechevalierae</name>
    <dbReference type="NCBI Taxonomy" id="256034"/>
    <lineage>
        <taxon>Bacteria</taxon>
        <taxon>Bacillati</taxon>
        <taxon>Actinomycetota</taxon>
        <taxon>Actinomycetes</taxon>
        <taxon>Glycomycetales</taxon>
        <taxon>Glycomycetaceae</taxon>
        <taxon>Glycomyces</taxon>
    </lineage>
</organism>
<feature type="binding site" evidence="3">
    <location>
        <position position="103"/>
    </location>
    <ligand>
        <name>Zn(2+)</name>
        <dbReference type="ChEBI" id="CHEBI:29105"/>
        <label>2</label>
    </ligand>
</feature>
<comment type="similarity">
    <text evidence="1">Belongs to the peptidase M20 family.</text>
</comment>
<dbReference type="RefSeq" id="WP_270121254.1">
    <property type="nucleotide sequence ID" value="NZ_BAAAOM010000002.1"/>
</dbReference>
<evidence type="ECO:0000313" key="8">
    <source>
        <dbReference type="Proteomes" id="UP001183604"/>
    </source>
</evidence>
<feature type="binding site" evidence="3">
    <location>
        <position position="103"/>
    </location>
    <ligand>
        <name>Zn(2+)</name>
        <dbReference type="ChEBI" id="CHEBI:29105"/>
        <label>1</label>
    </ligand>
</feature>
<keyword evidence="3" id="KW-0862">Zinc</keyword>
<keyword evidence="8" id="KW-1185">Reference proteome</keyword>
<evidence type="ECO:0000256" key="3">
    <source>
        <dbReference type="PIRSR" id="PIRSR001235-1"/>
    </source>
</evidence>
<evidence type="ECO:0000256" key="4">
    <source>
        <dbReference type="PIRSR" id="PIRSR001235-2"/>
    </source>
</evidence>
<dbReference type="SUPFAM" id="SSF55031">
    <property type="entry name" value="Bacterial exopeptidase dimerisation domain"/>
    <property type="match status" value="1"/>
</dbReference>
<reference evidence="6 8" key="2">
    <citation type="submission" date="2023-07" db="EMBL/GenBank/DDBJ databases">
        <title>Sequencing the genomes of 1000 actinobacteria strains.</title>
        <authorList>
            <person name="Klenk H.-P."/>
        </authorList>
    </citation>
    <scope>NUCLEOTIDE SEQUENCE [LARGE SCALE GENOMIC DNA]</scope>
    <source>
        <strain evidence="6 8">DSM 44724</strain>
    </source>
</reference>
<dbReference type="InterPro" id="IPR002933">
    <property type="entry name" value="Peptidase_M20"/>
</dbReference>
<dbReference type="NCBIfam" id="TIGR01879">
    <property type="entry name" value="hydantase"/>
    <property type="match status" value="1"/>
</dbReference>
<dbReference type="Gene3D" id="3.40.630.10">
    <property type="entry name" value="Zn peptidases"/>
    <property type="match status" value="1"/>
</dbReference>
<accession>A0A9X3SUD2</accession>
<comment type="cofactor">
    <cofactor evidence="3">
        <name>Zn(2+)</name>
        <dbReference type="ChEBI" id="CHEBI:29105"/>
    </cofactor>
    <text evidence="3">Binds 2 Zn(2+) ions per subunit.</text>
</comment>
<dbReference type="Pfam" id="PF01546">
    <property type="entry name" value="Peptidase_M20"/>
    <property type="match status" value="1"/>
</dbReference>
<dbReference type="EC" id="3.5.1.87" evidence="6"/>
<dbReference type="GO" id="GO:0046872">
    <property type="term" value="F:metal ion binding"/>
    <property type="evidence" value="ECO:0007669"/>
    <property type="project" value="UniProtKB-KW"/>
</dbReference>
<dbReference type="GO" id="GO:0016813">
    <property type="term" value="F:hydrolase activity, acting on carbon-nitrogen (but not peptide) bonds, in linear amidines"/>
    <property type="evidence" value="ECO:0007669"/>
    <property type="project" value="InterPro"/>
</dbReference>
<sequence>MDTGEFRRLWNEIEPIGRAASAGGEPGGYVRFSWTEPDLDLRTWFHTQAKRRGLRYEEDRNGNLYAWWDAEKEQVIDPDAPHPHGAVLTGSHFDSVPHGGAYDGPLGIVSAFLAVDQLKADGAILKRPIGIAAFTEEEGGRFGVPCLGSRLMTGAIDPGRARALTDPDGVTLAEAMSEAGGEPDLLGPDPERLARLAAFIELHIEQGRALDGSESPVSVATAIWPHGRWRMVFTGTADHAGTTRLPDRRDPMLTFAFAVLAARKEARIAGGVATVGRVEVEPNATNAIASTVTAWLDARAPDEAVLSEILEGFVSKVSERAGRDSTGFEISPESETPIVEFDASLRDRIAGLLGGAPILPTAAGHDAGVLSAHVPTAMLFVRNPHGISHAPGEAASDEDCAAGVAALAAVLRDLAC</sequence>
<feature type="binding site" evidence="3">
    <location>
        <position position="389"/>
    </location>
    <ligand>
        <name>Zn(2+)</name>
        <dbReference type="ChEBI" id="CHEBI:29105"/>
        <label>2</label>
    </ligand>
</feature>
<feature type="binding site" evidence="4">
    <location>
        <position position="228"/>
    </location>
    <ligand>
        <name>allantoate</name>
        <dbReference type="ChEBI" id="CHEBI:17536"/>
    </ligand>
</feature>
<dbReference type="PANTHER" id="PTHR32494:SF5">
    <property type="entry name" value="ALLANTOATE AMIDOHYDROLASE"/>
    <property type="match status" value="1"/>
</dbReference>
<dbReference type="Gene3D" id="3.30.70.360">
    <property type="match status" value="1"/>
</dbReference>
<dbReference type="NCBIfam" id="NF006770">
    <property type="entry name" value="PRK09290.1-4"/>
    <property type="match status" value="1"/>
</dbReference>
<keyword evidence="2 6" id="KW-0378">Hydrolase</keyword>
<dbReference type="PANTHER" id="PTHR32494">
    <property type="entry name" value="ALLANTOATE DEIMINASE-RELATED"/>
    <property type="match status" value="1"/>
</dbReference>
<feature type="binding site" evidence="4">
    <location>
        <position position="286"/>
    </location>
    <ligand>
        <name>allantoate</name>
        <dbReference type="ChEBI" id="CHEBI:17536"/>
    </ligand>
</feature>
<reference evidence="5" key="1">
    <citation type="submission" date="2022-12" db="EMBL/GenBank/DDBJ databases">
        <title>Gycomyces niveus sp.nov., a novel actinomycete isolated from soil in Shouguang.</title>
        <authorList>
            <person name="Yang X."/>
        </authorList>
    </citation>
    <scope>NUCLEOTIDE SEQUENCE</scope>
    <source>
        <strain evidence="5">DSM 44724</strain>
    </source>
</reference>
<protein>
    <submittedName>
        <fullName evidence="5">Allantoate amidohydrolase</fullName>
    </submittedName>
    <submittedName>
        <fullName evidence="6">N-carbamoyl-L-amino-acid hydrolase</fullName>
        <ecNumber evidence="6">3.5.1.87</ecNumber>
    </submittedName>
</protein>
<dbReference type="SUPFAM" id="SSF53187">
    <property type="entry name" value="Zn-dependent exopeptidases"/>
    <property type="match status" value="1"/>
</dbReference>
<feature type="binding site" evidence="3">
    <location>
        <position position="138"/>
    </location>
    <ligand>
        <name>Zn(2+)</name>
        <dbReference type="ChEBI" id="CHEBI:29105"/>
        <label>2</label>
    </ligand>
</feature>
<evidence type="ECO:0000256" key="2">
    <source>
        <dbReference type="ARBA" id="ARBA00022801"/>
    </source>
</evidence>
<evidence type="ECO:0000256" key="1">
    <source>
        <dbReference type="ARBA" id="ARBA00006153"/>
    </source>
</evidence>
<evidence type="ECO:0000313" key="7">
    <source>
        <dbReference type="Proteomes" id="UP001145799"/>
    </source>
</evidence>
<evidence type="ECO:0000313" key="6">
    <source>
        <dbReference type="EMBL" id="MDR7337768.1"/>
    </source>
</evidence>
<dbReference type="PIRSF" id="PIRSF001235">
    <property type="entry name" value="Amidase_carbamoylase"/>
    <property type="match status" value="1"/>
</dbReference>
<feature type="binding site" evidence="3">
    <location>
        <position position="92"/>
    </location>
    <ligand>
        <name>Zn(2+)</name>
        <dbReference type="ChEBI" id="CHEBI:29105"/>
        <label>1</label>
    </ligand>
</feature>
<dbReference type="Proteomes" id="UP001145799">
    <property type="component" value="Unassembled WGS sequence"/>
</dbReference>
<dbReference type="EMBL" id="JAPZVQ010000003">
    <property type="protein sequence ID" value="MDA1384779.1"/>
    <property type="molecule type" value="Genomic_DNA"/>
</dbReference>
<evidence type="ECO:0000313" key="5">
    <source>
        <dbReference type="EMBL" id="MDA1384779.1"/>
    </source>
</evidence>
<dbReference type="InterPro" id="IPR036264">
    <property type="entry name" value="Bact_exopeptidase_dim_dom"/>
</dbReference>
<name>A0A9X3SUD2_9ACTN</name>